<evidence type="ECO:0000256" key="2">
    <source>
        <dbReference type="ARBA" id="ARBA00022487"/>
    </source>
</evidence>
<evidence type="ECO:0000256" key="5">
    <source>
        <dbReference type="ARBA" id="ARBA00022801"/>
    </source>
</evidence>
<dbReference type="GO" id="GO:0046872">
    <property type="term" value="F:metal ion binding"/>
    <property type="evidence" value="ECO:0007669"/>
    <property type="project" value="UniProtKB-KW"/>
</dbReference>
<dbReference type="GO" id="GO:0052689">
    <property type="term" value="F:carboxylic ester hydrolase activity"/>
    <property type="evidence" value="ECO:0007669"/>
    <property type="project" value="UniProtKB-KW"/>
</dbReference>
<dbReference type="PANTHER" id="PTHR33938:SF15">
    <property type="entry name" value="FERULOYL ESTERASE B-RELATED"/>
    <property type="match status" value="1"/>
</dbReference>
<dbReference type="RefSeq" id="WP_165600709.1">
    <property type="nucleotide sequence ID" value="NZ_SORZ01000002.1"/>
</dbReference>
<dbReference type="PANTHER" id="PTHR33938">
    <property type="entry name" value="FERULOYL ESTERASE B-RELATED"/>
    <property type="match status" value="1"/>
</dbReference>
<name>A0A506ULH9_9PROT</name>
<dbReference type="AlphaFoldDB" id="A0A506ULH9"/>
<keyword evidence="7" id="KW-1015">Disulfide bond</keyword>
<comment type="caution">
    <text evidence="9">The sequence shown here is derived from an EMBL/GenBank/DDBJ whole genome shotgun (WGS) entry which is preliminary data.</text>
</comment>
<keyword evidence="3" id="KW-0479">Metal-binding</keyword>
<dbReference type="Pfam" id="PF07519">
    <property type="entry name" value="Tannase"/>
    <property type="match status" value="1"/>
</dbReference>
<evidence type="ECO:0000256" key="7">
    <source>
        <dbReference type="ARBA" id="ARBA00023157"/>
    </source>
</evidence>
<evidence type="ECO:0000256" key="3">
    <source>
        <dbReference type="ARBA" id="ARBA00022723"/>
    </source>
</evidence>
<evidence type="ECO:0000313" key="9">
    <source>
        <dbReference type="EMBL" id="TPW34023.1"/>
    </source>
</evidence>
<dbReference type="InterPro" id="IPR011118">
    <property type="entry name" value="Tannase/feruloyl_esterase"/>
</dbReference>
<protein>
    <submittedName>
        <fullName evidence="9">Tannase/feruloyl esterase family alpha/beta hydrolase</fullName>
    </submittedName>
</protein>
<comment type="similarity">
    <text evidence="1">Belongs to the tannase family.</text>
</comment>
<evidence type="ECO:0000256" key="4">
    <source>
        <dbReference type="ARBA" id="ARBA00022729"/>
    </source>
</evidence>
<evidence type="ECO:0000256" key="6">
    <source>
        <dbReference type="ARBA" id="ARBA00022837"/>
    </source>
</evidence>
<organism evidence="9 10">
    <name type="scientific">Oecophyllibacter saccharovorans</name>
    <dbReference type="NCBI Taxonomy" id="2558360"/>
    <lineage>
        <taxon>Bacteria</taxon>
        <taxon>Pseudomonadati</taxon>
        <taxon>Pseudomonadota</taxon>
        <taxon>Alphaproteobacteria</taxon>
        <taxon>Acetobacterales</taxon>
        <taxon>Acetobacteraceae</taxon>
        <taxon>Oecophyllibacter</taxon>
    </lineage>
</organism>
<dbReference type="EMBL" id="SORZ01000002">
    <property type="protein sequence ID" value="TPW34023.1"/>
    <property type="molecule type" value="Genomic_DNA"/>
</dbReference>
<feature type="chain" id="PRO_5021405654" evidence="8">
    <location>
        <begin position="30"/>
        <end position="590"/>
    </location>
</feature>
<keyword evidence="5 9" id="KW-0378">Hydrolase</keyword>
<keyword evidence="4 8" id="KW-0732">Signal</keyword>
<gene>
    <name evidence="9" type="ORF">E3202_05545</name>
</gene>
<dbReference type="SUPFAM" id="SSF53474">
    <property type="entry name" value="alpha/beta-Hydrolases"/>
    <property type="match status" value="1"/>
</dbReference>
<keyword evidence="2" id="KW-0719">Serine esterase</keyword>
<evidence type="ECO:0000256" key="8">
    <source>
        <dbReference type="SAM" id="SignalP"/>
    </source>
</evidence>
<dbReference type="Proteomes" id="UP000315037">
    <property type="component" value="Unassembled WGS sequence"/>
</dbReference>
<evidence type="ECO:0000313" key="10">
    <source>
        <dbReference type="Proteomes" id="UP000315037"/>
    </source>
</evidence>
<dbReference type="InterPro" id="IPR029058">
    <property type="entry name" value="AB_hydrolase_fold"/>
</dbReference>
<reference evidence="9 10" key="1">
    <citation type="submission" date="2019-03" db="EMBL/GenBank/DDBJ databases">
        <title>The complete genome sequence of Neokomagataea sp. Jb2 NBRC113641.</title>
        <authorList>
            <person name="Chua K.-O."/>
            <person name="Chan K.-G."/>
            <person name="See-Too W.-S."/>
        </authorList>
    </citation>
    <scope>NUCLEOTIDE SEQUENCE [LARGE SCALE GENOMIC DNA]</scope>
    <source>
        <strain evidence="9 10">Jb2</strain>
    </source>
</reference>
<keyword evidence="6" id="KW-0106">Calcium</keyword>
<dbReference type="Gene3D" id="3.40.50.1820">
    <property type="entry name" value="alpha/beta hydrolase"/>
    <property type="match status" value="1"/>
</dbReference>
<proteinExistence type="inferred from homology"/>
<feature type="signal peptide" evidence="8">
    <location>
        <begin position="1"/>
        <end position="29"/>
    </location>
</feature>
<keyword evidence="10" id="KW-1185">Reference proteome</keyword>
<evidence type="ECO:0000256" key="1">
    <source>
        <dbReference type="ARBA" id="ARBA00006249"/>
    </source>
</evidence>
<sequence length="590" mass="64455">MRLFSLLALSRAFFCLLLVSALYGTNAQAQTPPLQPAPQIAALPALKPVIACEALKGRKLEGFNWPFTVQSAQKIVDARGNPFCKVTATLAPSSGVQVVLPLKHWTQRLLQLGCDGFCGSINLSVPNATGCMPATNGELALAATDMGHRAGLLDTSWARDPQKRLDFAYRAQHLTALFSRALVNAFYGVAPHYAYFIGCSEGGREALMEAQRYPKDFNGIVVGAPASFLTFQNSFFHGWNAMMNRRPDGTAILLRAKLPVLHRIVMSHCLSGSNLANDVLENPYSCQFSKYWATPCPARATDTANCLTREEIKAADALYDGAHEDSQQFVLGGMIAGSELHWPLPLSPHGRSWSYAIALNSLQDLLLPGTGRSISTLEEFPFNRADFDLVARSAPLYNATNTNLHQFVANGGKLLMWHGLADASISPGISIAYYHGVEKEFGARRVPSFLRLFLFPGVGHCGTGGSYNQANLLTPIMEWTEKGIAPEMISAGNTGVLQPAFWGFQHENSAPQGPEVLKFLPVLAARPVYPYPYLTVYKGQGDPRDGRSFYPVYSDSLQSVRFDRPATDYIGPDNQKNYTVSGDQLVPMPN</sequence>
<accession>A0A506ULH9</accession>